<organism evidence="3 4">
    <name type="scientific">Methylobacterium tardum</name>
    <dbReference type="NCBI Taxonomy" id="374432"/>
    <lineage>
        <taxon>Bacteria</taxon>
        <taxon>Pseudomonadati</taxon>
        <taxon>Pseudomonadota</taxon>
        <taxon>Alphaproteobacteria</taxon>
        <taxon>Hyphomicrobiales</taxon>
        <taxon>Methylobacteriaceae</taxon>
        <taxon>Methylobacterium</taxon>
    </lineage>
</organism>
<comment type="caution">
    <text evidence="3">The sequence shown here is derived from an EMBL/GenBank/DDBJ whole genome shotgun (WGS) entry which is preliminary data.</text>
</comment>
<evidence type="ECO:0000313" key="3">
    <source>
        <dbReference type="EMBL" id="GLS70832.1"/>
    </source>
</evidence>
<gene>
    <name evidence="3" type="ORF">GCM10007890_28450</name>
</gene>
<dbReference type="AlphaFoldDB" id="A0AA37TIW6"/>
<feature type="compositionally biased region" description="Polar residues" evidence="1">
    <location>
        <begin position="38"/>
        <end position="52"/>
    </location>
</feature>
<dbReference type="PROSITE" id="PS51257">
    <property type="entry name" value="PROKAR_LIPOPROTEIN"/>
    <property type="match status" value="1"/>
</dbReference>
<evidence type="ECO:0000313" key="4">
    <source>
        <dbReference type="Proteomes" id="UP001157440"/>
    </source>
</evidence>
<protein>
    <recommendedName>
        <fullName evidence="5">Lipoprotein</fullName>
    </recommendedName>
</protein>
<dbReference type="EMBL" id="BSPL01000017">
    <property type="protein sequence ID" value="GLS70832.1"/>
    <property type="molecule type" value="Genomic_DNA"/>
</dbReference>
<dbReference type="Proteomes" id="UP001157440">
    <property type="component" value="Unassembled WGS sequence"/>
</dbReference>
<feature type="region of interest" description="Disordered" evidence="1">
    <location>
        <begin position="22"/>
        <end position="52"/>
    </location>
</feature>
<keyword evidence="4" id="KW-1185">Reference proteome</keyword>
<name>A0AA37TIW6_9HYPH</name>
<evidence type="ECO:0000256" key="2">
    <source>
        <dbReference type="SAM" id="SignalP"/>
    </source>
</evidence>
<dbReference type="RefSeq" id="WP_192707131.1">
    <property type="nucleotide sequence ID" value="NZ_BPQZ01000023.1"/>
</dbReference>
<accession>A0AA37TIW6</accession>
<feature type="chain" id="PRO_5041362002" description="Lipoprotein" evidence="2">
    <location>
        <begin position="20"/>
        <end position="52"/>
    </location>
</feature>
<proteinExistence type="predicted"/>
<reference evidence="4" key="1">
    <citation type="journal article" date="2019" name="Int. J. Syst. Evol. Microbiol.">
        <title>The Global Catalogue of Microorganisms (GCM) 10K type strain sequencing project: providing services to taxonomists for standard genome sequencing and annotation.</title>
        <authorList>
            <consortium name="The Broad Institute Genomics Platform"/>
            <consortium name="The Broad Institute Genome Sequencing Center for Infectious Disease"/>
            <person name="Wu L."/>
            <person name="Ma J."/>
        </authorList>
    </citation>
    <scope>NUCLEOTIDE SEQUENCE [LARGE SCALE GENOMIC DNA]</scope>
    <source>
        <strain evidence="4">NBRC 103632</strain>
    </source>
</reference>
<evidence type="ECO:0000256" key="1">
    <source>
        <dbReference type="SAM" id="MobiDB-lite"/>
    </source>
</evidence>
<sequence>MPIKRYVVVLALLCLGVSACDDKQAQNNAPTKPDSTKMEPQTDQSAPSPQKR</sequence>
<keyword evidence="2" id="KW-0732">Signal</keyword>
<feature type="signal peptide" evidence="2">
    <location>
        <begin position="1"/>
        <end position="19"/>
    </location>
</feature>
<evidence type="ECO:0008006" key="5">
    <source>
        <dbReference type="Google" id="ProtNLM"/>
    </source>
</evidence>